<protein>
    <submittedName>
        <fullName evidence="2">Uncharacterized protein</fullName>
    </submittedName>
</protein>
<feature type="region of interest" description="Disordered" evidence="1">
    <location>
        <begin position="148"/>
        <end position="169"/>
    </location>
</feature>
<evidence type="ECO:0000313" key="2">
    <source>
        <dbReference type="EMBL" id="GCC19282.1"/>
    </source>
</evidence>
<keyword evidence="3" id="KW-1185">Reference proteome</keyword>
<dbReference type="AlphaFoldDB" id="A0A401RM96"/>
<proteinExistence type="predicted"/>
<name>A0A401RM96_CHIPU</name>
<accession>A0A401RM96</accession>
<dbReference type="EMBL" id="BEZZ01004855">
    <property type="protein sequence ID" value="GCC19282.1"/>
    <property type="molecule type" value="Genomic_DNA"/>
</dbReference>
<reference evidence="2 3" key="1">
    <citation type="journal article" date="2018" name="Nat. Ecol. Evol.">
        <title>Shark genomes provide insights into elasmobranch evolution and the origin of vertebrates.</title>
        <authorList>
            <person name="Hara Y"/>
            <person name="Yamaguchi K"/>
            <person name="Onimaru K"/>
            <person name="Kadota M"/>
            <person name="Koyanagi M"/>
            <person name="Keeley SD"/>
            <person name="Tatsumi K"/>
            <person name="Tanaka K"/>
            <person name="Motone F"/>
            <person name="Kageyama Y"/>
            <person name="Nozu R"/>
            <person name="Adachi N"/>
            <person name="Nishimura O"/>
            <person name="Nakagawa R"/>
            <person name="Tanegashima C"/>
            <person name="Kiyatake I"/>
            <person name="Matsumoto R"/>
            <person name="Murakumo K"/>
            <person name="Nishida K"/>
            <person name="Terakita A"/>
            <person name="Kuratani S"/>
            <person name="Sato K"/>
            <person name="Hyodo S Kuraku.S."/>
        </authorList>
    </citation>
    <scope>NUCLEOTIDE SEQUENCE [LARGE SCALE GENOMIC DNA]</scope>
</reference>
<gene>
    <name evidence="2" type="ORF">chiPu_0021800</name>
</gene>
<organism evidence="2 3">
    <name type="scientific">Chiloscyllium punctatum</name>
    <name type="common">Brownbanded bambooshark</name>
    <name type="synonym">Hemiscyllium punctatum</name>
    <dbReference type="NCBI Taxonomy" id="137246"/>
    <lineage>
        <taxon>Eukaryota</taxon>
        <taxon>Metazoa</taxon>
        <taxon>Chordata</taxon>
        <taxon>Craniata</taxon>
        <taxon>Vertebrata</taxon>
        <taxon>Chondrichthyes</taxon>
        <taxon>Elasmobranchii</taxon>
        <taxon>Galeomorphii</taxon>
        <taxon>Galeoidea</taxon>
        <taxon>Orectolobiformes</taxon>
        <taxon>Hemiscylliidae</taxon>
        <taxon>Chiloscyllium</taxon>
    </lineage>
</organism>
<dbReference type="Proteomes" id="UP000287033">
    <property type="component" value="Unassembled WGS sequence"/>
</dbReference>
<evidence type="ECO:0000313" key="3">
    <source>
        <dbReference type="Proteomes" id="UP000287033"/>
    </source>
</evidence>
<sequence length="187" mass="21193">MSLPVEEHIKDSKWQQVSRDTLHLRGERSCNRNFTQRARLSTMKSLFLRLSALYLLALISAQAPPHYQRFTAGVTEGQQSNLQAWLSELVSQQRLDLLLGQLNGEHLESQRHLKKWILDSQEQGAKCVTVPLTDRGFEREYGATCSNTLDPRGLESESQESQSLTSMAGRLQSFTRNKGGIGFRFGK</sequence>
<evidence type="ECO:0000256" key="1">
    <source>
        <dbReference type="SAM" id="MobiDB-lite"/>
    </source>
</evidence>
<comment type="caution">
    <text evidence="2">The sequence shown here is derived from an EMBL/GenBank/DDBJ whole genome shotgun (WGS) entry which is preliminary data.</text>
</comment>